<dbReference type="GO" id="GO:0004042">
    <property type="term" value="F:L-glutamate N-acetyltransferase activity"/>
    <property type="evidence" value="ECO:0007669"/>
    <property type="project" value="UniProtKB-UniRule"/>
</dbReference>
<dbReference type="NCBIfam" id="TIGR00120">
    <property type="entry name" value="ArgJ"/>
    <property type="match status" value="1"/>
</dbReference>
<dbReference type="GO" id="GO:0006526">
    <property type="term" value="P:L-arginine biosynthetic process"/>
    <property type="evidence" value="ECO:0007669"/>
    <property type="project" value="UniProtKB-UniRule"/>
</dbReference>
<evidence type="ECO:0000256" key="7">
    <source>
        <dbReference type="ARBA" id="ARBA00022679"/>
    </source>
</evidence>
<comment type="function">
    <text evidence="10">Catalyzes two activities which are involved in the cyclic version of arginine biosynthesis: the synthesis of N-acetylglutamate from glutamate and acetyl-CoA as the acetyl donor, and of ornithine by transacetylation between N(2)-acetylornithine and glutamate.</text>
</comment>
<feature type="binding site" evidence="10">
    <location>
        <position position="379"/>
    </location>
    <ligand>
        <name>substrate</name>
    </ligand>
</feature>
<dbReference type="InterPro" id="IPR042195">
    <property type="entry name" value="ArgJ_beta_C"/>
</dbReference>
<reference evidence="11 12" key="1">
    <citation type="submission" date="2018-11" db="EMBL/GenBank/DDBJ databases">
        <title>Deinococcus shelandsis sp. nov., isolated from South Shetland Islands soil of Antarctica.</title>
        <authorList>
            <person name="Tian J."/>
        </authorList>
    </citation>
    <scope>NUCLEOTIDE SEQUENCE [LARGE SCALE GENOMIC DNA]</scope>
    <source>
        <strain evidence="11 12">S14-83T</strain>
    </source>
</reference>
<comment type="catalytic activity">
    <reaction evidence="10">
        <text>N(2)-acetyl-L-ornithine + L-glutamate = N-acetyl-L-glutamate + L-ornithine</text>
        <dbReference type="Rhea" id="RHEA:15349"/>
        <dbReference type="ChEBI" id="CHEBI:29985"/>
        <dbReference type="ChEBI" id="CHEBI:44337"/>
        <dbReference type="ChEBI" id="CHEBI:46911"/>
        <dbReference type="ChEBI" id="CHEBI:57805"/>
        <dbReference type="EC" id="2.3.1.35"/>
    </reaction>
</comment>
<dbReference type="GO" id="GO:0006592">
    <property type="term" value="P:ornithine biosynthetic process"/>
    <property type="evidence" value="ECO:0007669"/>
    <property type="project" value="TreeGrafter"/>
</dbReference>
<dbReference type="SUPFAM" id="SSF56266">
    <property type="entry name" value="DmpA/ArgJ-like"/>
    <property type="match status" value="1"/>
</dbReference>
<dbReference type="CDD" id="cd02152">
    <property type="entry name" value="OAT"/>
    <property type="match status" value="1"/>
</dbReference>
<keyword evidence="10" id="KW-0511">Multifunctional enzyme</keyword>
<proteinExistence type="inferred from homology"/>
<evidence type="ECO:0000256" key="10">
    <source>
        <dbReference type="HAMAP-Rule" id="MF_01106"/>
    </source>
</evidence>
<dbReference type="UniPathway" id="UPA00068">
    <property type="reaction ID" value="UER00106"/>
</dbReference>
<feature type="binding site" evidence="10">
    <location>
        <position position="179"/>
    </location>
    <ligand>
        <name>substrate</name>
    </ligand>
</feature>
<dbReference type="GO" id="GO:0004358">
    <property type="term" value="F:L-glutamate N-acetyltransferase activity, acting on acetyl-L-ornithine as donor"/>
    <property type="evidence" value="ECO:0007669"/>
    <property type="project" value="UniProtKB-UniRule"/>
</dbReference>
<feature type="site" description="Cleavage; by autolysis" evidence="10">
    <location>
        <begin position="178"/>
        <end position="179"/>
    </location>
</feature>
<comment type="subcellular location">
    <subcellularLocation>
        <location evidence="1 10">Cytoplasm</location>
    </subcellularLocation>
</comment>
<dbReference type="Proteomes" id="UP000276417">
    <property type="component" value="Chromosome 1"/>
</dbReference>
<comment type="pathway">
    <text evidence="10">Amino-acid biosynthesis; L-arginine biosynthesis; N(2)-acetyl-L-ornithine from L-glutamate: step 1/4.</text>
</comment>
<evidence type="ECO:0000256" key="3">
    <source>
        <dbReference type="ARBA" id="ARBA00011475"/>
    </source>
</evidence>
<dbReference type="Gene3D" id="3.10.20.340">
    <property type="entry name" value="ArgJ beta chain, C-terminal domain"/>
    <property type="match status" value="1"/>
</dbReference>
<dbReference type="Pfam" id="PF01960">
    <property type="entry name" value="ArgJ"/>
    <property type="match status" value="1"/>
</dbReference>
<dbReference type="EC" id="2.3.1.1" evidence="10"/>
<evidence type="ECO:0000256" key="4">
    <source>
        <dbReference type="ARBA" id="ARBA00022490"/>
    </source>
</evidence>
<feature type="binding site" evidence="10">
    <location>
        <position position="145"/>
    </location>
    <ligand>
        <name>substrate</name>
    </ligand>
</feature>
<comment type="catalytic activity">
    <reaction evidence="10">
        <text>L-glutamate + acetyl-CoA = N-acetyl-L-glutamate + CoA + H(+)</text>
        <dbReference type="Rhea" id="RHEA:24292"/>
        <dbReference type="ChEBI" id="CHEBI:15378"/>
        <dbReference type="ChEBI" id="CHEBI:29985"/>
        <dbReference type="ChEBI" id="CHEBI:44337"/>
        <dbReference type="ChEBI" id="CHEBI:57287"/>
        <dbReference type="ChEBI" id="CHEBI:57288"/>
        <dbReference type="EC" id="2.3.1.1"/>
    </reaction>
</comment>
<dbReference type="GO" id="GO:0005737">
    <property type="term" value="C:cytoplasm"/>
    <property type="evidence" value="ECO:0007669"/>
    <property type="project" value="UniProtKB-SubCell"/>
</dbReference>
<dbReference type="PANTHER" id="PTHR23100:SF0">
    <property type="entry name" value="ARGININE BIOSYNTHESIS BIFUNCTIONAL PROTEIN ARGJ, MITOCHONDRIAL"/>
    <property type="match status" value="1"/>
</dbReference>
<keyword evidence="4 10" id="KW-0963">Cytoplasm</keyword>
<dbReference type="Gene3D" id="3.60.70.12">
    <property type="entry name" value="L-amino peptidase D-ALA esterase/amidase"/>
    <property type="match status" value="1"/>
</dbReference>
<evidence type="ECO:0000256" key="2">
    <source>
        <dbReference type="ARBA" id="ARBA00006774"/>
    </source>
</evidence>
<feature type="binding site" evidence="10">
    <location>
        <position position="168"/>
    </location>
    <ligand>
        <name>substrate</name>
    </ligand>
</feature>
<dbReference type="HAMAP" id="MF_01106">
    <property type="entry name" value="ArgJ"/>
    <property type="match status" value="1"/>
</dbReference>
<feature type="chain" id="PRO_5023258990" description="Arginine biosynthesis bifunctional protein ArgJ alpha chain" evidence="10">
    <location>
        <begin position="1"/>
        <end position="178"/>
    </location>
</feature>
<dbReference type="InterPro" id="IPR002813">
    <property type="entry name" value="Arg_biosynth_ArgJ"/>
</dbReference>
<protein>
    <recommendedName>
        <fullName evidence="10">Arginine biosynthesis bifunctional protein ArgJ</fullName>
    </recommendedName>
    <domain>
        <recommendedName>
            <fullName evidence="10">Glutamate N-acetyltransferase</fullName>
            <ecNumber evidence="10">2.3.1.35</ecNumber>
        </recommendedName>
        <alternativeName>
            <fullName evidence="10">Ornithine acetyltransferase</fullName>
            <shortName evidence="10">OATase</shortName>
        </alternativeName>
        <alternativeName>
            <fullName evidence="10">Ornithine transacetylase</fullName>
        </alternativeName>
    </domain>
    <domain>
        <recommendedName>
            <fullName evidence="10">Amino-acid acetyltransferase</fullName>
            <ecNumber evidence="10">2.3.1.1</ecNumber>
        </recommendedName>
        <alternativeName>
            <fullName evidence="10">N-acetylglutamate synthase</fullName>
            <shortName evidence="10">AGSase</shortName>
        </alternativeName>
    </domain>
    <component>
        <recommendedName>
            <fullName evidence="10">Arginine biosynthesis bifunctional protein ArgJ alpha chain</fullName>
        </recommendedName>
    </component>
    <component>
        <recommendedName>
            <fullName evidence="10">Arginine biosynthesis bifunctional protein ArgJ beta chain</fullName>
        </recommendedName>
    </component>
</protein>
<evidence type="ECO:0000256" key="9">
    <source>
        <dbReference type="ARBA" id="ARBA00023315"/>
    </source>
</evidence>
<comment type="similarity">
    <text evidence="2 10">Belongs to the ArgJ family.</text>
</comment>
<dbReference type="RefSeq" id="WP_124870609.1">
    <property type="nucleotide sequence ID" value="NZ_CP034183.1"/>
</dbReference>
<dbReference type="NCBIfam" id="NF003802">
    <property type="entry name" value="PRK05388.1"/>
    <property type="match status" value="1"/>
</dbReference>
<dbReference type="EC" id="2.3.1.35" evidence="10"/>
<keyword evidence="9 10" id="KW-0012">Acyltransferase</keyword>
<keyword evidence="5 10" id="KW-0055">Arginine biosynthesis</keyword>
<dbReference type="AlphaFoldDB" id="A0A3G8YP92"/>
<sequence>MTTPLPQGFQTAALAAGIKPSGKSDLTAVVSRTPCVWAFAGTRSAAAAACVTRARQLYDAGLPLRAILVNSGVANAATGEGGAADNTEMSELLAGALDITPESVLSASTGIIGHRLPMDKVRSGVPKLADGVQGDVDIHAQAIMTTDTRPKIAERTLAGGQRIVGVAKGSGMIHPDMATMFSFVYSDAAIDQAALRAAFGAIVARTFNAVTVDGDTSTNDMTAVLCNGEAGAADTAEFLATLEEVMRDLAREIARDGEGATTLLTVKVTGAGSEADALLAARTCAASPLLKSAVHGRDPNWGRVIMALGRSGARLNLDNLRVGVQGVPVFHAQPLQYDAVAVSKAMNAEEVVFEIDLAVGQSKGEAWGCDLSADYVRINADYTT</sequence>
<dbReference type="FunFam" id="3.60.70.12:FF:000001">
    <property type="entry name" value="Arginine biosynthesis bifunctional protein ArgJ, chloroplastic"/>
    <property type="match status" value="1"/>
</dbReference>
<feature type="chain" id="PRO_5023258991" description="Arginine biosynthesis bifunctional protein ArgJ beta chain" evidence="10">
    <location>
        <begin position="179"/>
        <end position="384"/>
    </location>
</feature>
<keyword evidence="7 10" id="KW-0808">Transferase</keyword>
<feature type="active site" description="Nucleophile" evidence="10">
    <location>
        <position position="179"/>
    </location>
</feature>
<keyword evidence="6 10" id="KW-0028">Amino-acid biosynthesis</keyword>
<evidence type="ECO:0000313" key="12">
    <source>
        <dbReference type="Proteomes" id="UP000276417"/>
    </source>
</evidence>
<comment type="pathway">
    <text evidence="10">Amino-acid biosynthesis; L-arginine biosynthesis; L-ornithine and N-acetyl-L-glutamate from L-glutamate and N(2)-acetyl-L-ornithine (cyclic): step 1/1.</text>
</comment>
<evidence type="ECO:0000256" key="5">
    <source>
        <dbReference type="ARBA" id="ARBA00022571"/>
    </source>
</evidence>
<name>A0A3G8YP92_9DEIO</name>
<keyword evidence="8 10" id="KW-0068">Autocatalytic cleavage</keyword>
<dbReference type="EMBL" id="CP034183">
    <property type="protein sequence ID" value="AZI42976.1"/>
    <property type="molecule type" value="Genomic_DNA"/>
</dbReference>
<dbReference type="KEGG" id="dph:EHF33_09670"/>
<dbReference type="FunFam" id="3.10.20.340:FF:000003">
    <property type="entry name" value="Arginine biosynthesis bifunctional protein ArgJ"/>
    <property type="match status" value="1"/>
</dbReference>
<feature type="site" description="Involved in the stabilization of negative charge on the oxyanion by the formation of the oxyanion hole" evidence="10">
    <location>
        <position position="110"/>
    </location>
</feature>
<organism evidence="11 12">
    <name type="scientific">Deinococcus psychrotolerans</name>
    <dbReference type="NCBI Taxonomy" id="2489213"/>
    <lineage>
        <taxon>Bacteria</taxon>
        <taxon>Thermotogati</taxon>
        <taxon>Deinococcota</taxon>
        <taxon>Deinococci</taxon>
        <taxon>Deinococcales</taxon>
        <taxon>Deinococcaceae</taxon>
        <taxon>Deinococcus</taxon>
    </lineage>
</organism>
<evidence type="ECO:0000313" key="11">
    <source>
        <dbReference type="EMBL" id="AZI42976.1"/>
    </source>
</evidence>
<dbReference type="PANTHER" id="PTHR23100">
    <property type="entry name" value="ARGININE BIOSYNTHESIS BIFUNCTIONAL PROTEIN ARGJ"/>
    <property type="match status" value="1"/>
</dbReference>
<evidence type="ECO:0000256" key="1">
    <source>
        <dbReference type="ARBA" id="ARBA00004496"/>
    </source>
</evidence>
<gene>
    <name evidence="10 11" type="primary">argJ</name>
    <name evidence="11" type="ORF">EHF33_09670</name>
</gene>
<dbReference type="InterPro" id="IPR016117">
    <property type="entry name" value="ArgJ-like_dom_sf"/>
</dbReference>
<dbReference type="OrthoDB" id="9804242at2"/>
<comment type="subunit">
    <text evidence="3 10">Heterotetramer of two alpha and two beta chains.</text>
</comment>
<feature type="binding site" evidence="10">
    <location>
        <position position="384"/>
    </location>
    <ligand>
        <name>substrate</name>
    </ligand>
</feature>
<evidence type="ECO:0000256" key="6">
    <source>
        <dbReference type="ARBA" id="ARBA00022605"/>
    </source>
</evidence>
<feature type="site" description="Involved in the stabilization of negative charge on the oxyanion by the formation of the oxyanion hole" evidence="10">
    <location>
        <position position="109"/>
    </location>
</feature>
<keyword evidence="12" id="KW-1185">Reference proteome</keyword>
<accession>A0A3G8YP92</accession>
<evidence type="ECO:0000256" key="8">
    <source>
        <dbReference type="ARBA" id="ARBA00022813"/>
    </source>
</evidence>
<feature type="binding site" evidence="10">
    <location>
        <position position="258"/>
    </location>
    <ligand>
        <name>substrate</name>
    </ligand>
</feature>